<dbReference type="SUPFAM" id="SSF57196">
    <property type="entry name" value="EGF/Laminin"/>
    <property type="match status" value="1"/>
</dbReference>
<reference evidence="9" key="1">
    <citation type="journal article" date="2023" name="G3 (Bethesda)">
        <title>A reference genome for the long-term kleptoplast-retaining sea slug Elysia crispata morphotype clarki.</title>
        <authorList>
            <person name="Eastman K.E."/>
            <person name="Pendleton A.L."/>
            <person name="Shaikh M.A."/>
            <person name="Suttiyut T."/>
            <person name="Ogas R."/>
            <person name="Tomko P."/>
            <person name="Gavelis G."/>
            <person name="Widhalm J.R."/>
            <person name="Wisecaver J.H."/>
        </authorList>
    </citation>
    <scope>NUCLEOTIDE SEQUENCE</scope>
    <source>
        <strain evidence="9">ECLA1</strain>
    </source>
</reference>
<protein>
    <recommendedName>
        <fullName evidence="8">EGF-like domain-containing protein</fullName>
    </recommendedName>
</protein>
<dbReference type="PANTHER" id="PTHR24039">
    <property type="entry name" value="FIBRILLIN-RELATED"/>
    <property type="match status" value="1"/>
</dbReference>
<dbReference type="Gene3D" id="2.10.25.10">
    <property type="entry name" value="Laminin"/>
    <property type="match status" value="2"/>
</dbReference>
<dbReference type="CDD" id="cd00054">
    <property type="entry name" value="EGF_CA"/>
    <property type="match status" value="1"/>
</dbReference>
<keyword evidence="6" id="KW-1133">Transmembrane helix</keyword>
<keyword evidence="10" id="KW-1185">Reference proteome</keyword>
<dbReference type="Proteomes" id="UP001283361">
    <property type="component" value="Unassembled WGS sequence"/>
</dbReference>
<evidence type="ECO:0000256" key="3">
    <source>
        <dbReference type="ARBA" id="ARBA00022737"/>
    </source>
</evidence>
<keyword evidence="4 5" id="KW-1015">Disulfide bond</keyword>
<dbReference type="InterPro" id="IPR049883">
    <property type="entry name" value="NOTCH1_EGF-like"/>
</dbReference>
<feature type="transmembrane region" description="Helical" evidence="6">
    <location>
        <begin position="966"/>
        <end position="987"/>
    </location>
</feature>
<evidence type="ECO:0000256" key="1">
    <source>
        <dbReference type="ARBA" id="ARBA00022536"/>
    </source>
</evidence>
<dbReference type="SMART" id="SM00181">
    <property type="entry name" value="EGF"/>
    <property type="match status" value="2"/>
</dbReference>
<evidence type="ECO:0000256" key="5">
    <source>
        <dbReference type="PROSITE-ProRule" id="PRU00076"/>
    </source>
</evidence>
<dbReference type="PROSITE" id="PS50026">
    <property type="entry name" value="EGF_3"/>
    <property type="match status" value="1"/>
</dbReference>
<gene>
    <name evidence="9" type="ORF">RRG08_010293</name>
</gene>
<keyword evidence="2 7" id="KW-0732">Signal</keyword>
<dbReference type="SMART" id="SM00179">
    <property type="entry name" value="EGF_CA"/>
    <property type="match status" value="1"/>
</dbReference>
<proteinExistence type="predicted"/>
<dbReference type="Pfam" id="PF07645">
    <property type="entry name" value="EGF_CA"/>
    <property type="match status" value="1"/>
</dbReference>
<keyword evidence="3" id="KW-0677">Repeat</keyword>
<comment type="caution">
    <text evidence="9">The sequence shown here is derived from an EMBL/GenBank/DDBJ whole genome shotgun (WGS) entry which is preliminary data.</text>
</comment>
<evidence type="ECO:0000256" key="2">
    <source>
        <dbReference type="ARBA" id="ARBA00022729"/>
    </source>
</evidence>
<name>A0AAE0Z2A0_9GAST</name>
<dbReference type="GO" id="GO:0005509">
    <property type="term" value="F:calcium ion binding"/>
    <property type="evidence" value="ECO:0007669"/>
    <property type="project" value="InterPro"/>
</dbReference>
<keyword evidence="1 5" id="KW-0245">EGF-like domain</keyword>
<dbReference type="InterPro" id="IPR001881">
    <property type="entry name" value="EGF-like_Ca-bd_dom"/>
</dbReference>
<organism evidence="9 10">
    <name type="scientific">Elysia crispata</name>
    <name type="common">lettuce slug</name>
    <dbReference type="NCBI Taxonomy" id="231223"/>
    <lineage>
        <taxon>Eukaryota</taxon>
        <taxon>Metazoa</taxon>
        <taxon>Spiralia</taxon>
        <taxon>Lophotrochozoa</taxon>
        <taxon>Mollusca</taxon>
        <taxon>Gastropoda</taxon>
        <taxon>Heterobranchia</taxon>
        <taxon>Euthyneura</taxon>
        <taxon>Panpulmonata</taxon>
        <taxon>Sacoglossa</taxon>
        <taxon>Placobranchoidea</taxon>
        <taxon>Plakobranchidae</taxon>
        <taxon>Elysia</taxon>
    </lineage>
</organism>
<evidence type="ECO:0000313" key="10">
    <source>
        <dbReference type="Proteomes" id="UP001283361"/>
    </source>
</evidence>
<feature type="signal peptide" evidence="7">
    <location>
        <begin position="1"/>
        <end position="22"/>
    </location>
</feature>
<feature type="disulfide bond" evidence="5">
    <location>
        <begin position="1307"/>
        <end position="1324"/>
    </location>
</feature>
<dbReference type="InterPro" id="IPR000742">
    <property type="entry name" value="EGF"/>
</dbReference>
<feature type="domain" description="EGF-like" evidence="8">
    <location>
        <begin position="1298"/>
        <end position="1338"/>
    </location>
</feature>
<evidence type="ECO:0000313" key="9">
    <source>
        <dbReference type="EMBL" id="KAK3761569.1"/>
    </source>
</evidence>
<evidence type="ECO:0000259" key="8">
    <source>
        <dbReference type="PROSITE" id="PS50026"/>
    </source>
</evidence>
<keyword evidence="6" id="KW-0472">Membrane</keyword>
<dbReference type="InterPro" id="IPR018097">
    <property type="entry name" value="EGF_Ca-bd_CS"/>
</dbReference>
<evidence type="ECO:0000256" key="4">
    <source>
        <dbReference type="ARBA" id="ARBA00023157"/>
    </source>
</evidence>
<comment type="caution">
    <text evidence="5">Lacks conserved residue(s) required for the propagation of feature annotation.</text>
</comment>
<evidence type="ECO:0000256" key="6">
    <source>
        <dbReference type="SAM" id="Phobius"/>
    </source>
</evidence>
<keyword evidence="6" id="KW-0812">Transmembrane</keyword>
<dbReference type="PROSITE" id="PS01186">
    <property type="entry name" value="EGF_2"/>
    <property type="match status" value="1"/>
</dbReference>
<dbReference type="PROSITE" id="PS01187">
    <property type="entry name" value="EGF_CA"/>
    <property type="match status" value="1"/>
</dbReference>
<feature type="transmembrane region" description="Helical" evidence="6">
    <location>
        <begin position="1555"/>
        <end position="1576"/>
    </location>
</feature>
<feature type="chain" id="PRO_5041946306" description="EGF-like domain-containing protein" evidence="7">
    <location>
        <begin position="23"/>
        <end position="1578"/>
    </location>
</feature>
<evidence type="ECO:0000256" key="7">
    <source>
        <dbReference type="SAM" id="SignalP"/>
    </source>
</evidence>
<accession>A0AAE0Z2A0</accession>
<sequence length="1578" mass="174483">MDRGAMVTLVLVLTALCAPGLGYINNFRFKHSNSFTGNVLPFKVIITGTYYLDKIGTPELAYLNGTVNDDIITAESMVSATAPYACSGDTAALIAALDGTAAKALKAKLVALSRIATSSDQGNIRALMQGWDPYVPVKPEYGCVKLTNLIKSTKVDGGYSFTVEHQFTEYKPIVFMDALGVGMFSYKRSYKTKHSGHASGNPIRFCGGVDYTGDMYTIEPRPKCPLASNDKSRHVGRAVITVYKPNTVSVRRNVTRCLQRVTHVHAYENIFGDNRDAWRKTKNVQTTPEDCREWKATKSTCKTFDWQSRADSDEVKFEDEIDGGYYLHRKDNVCKLTNKLSQNNAMTEYATTPYLNYEYSRGDIVSWDMRSATLSEGFMEVAMPTQTMVTPWMNIPKEYTFKDSYTYNNVTVIWDKFTPDDLCLYVPRFRGEVTYIKYKHGDLDTPIDPLSEDEDYTLFLIADQYGALFNADSAQLIKDPSRLGCMPHQIYYNTKFYQTGTDQVIMVSVVDGGHDDKHDVSHIPEEMRHRGTDEQVHGAYASIHYDATNQKVLGVDNDNSLTTVLTKQGDPSKPPVDLQTHYNTVKKTDAATQPQGRVKPPIPTDATQTEVLAYMEFQRAETQRHNIHVRAIQSCFINQLDWDMYMQLLDINPSRAISNRLNVAVEASLGGNGFYNVKRCELALDLVVIPTLRTTSEEPVDVNGETYKVKDLVKHMGVTPDVDKCFSMPLVKFRGMAGVDIIGQITQEGIINTQKLSYLEACGRNKAYVFMINDYGHFFFDYKAGFVDTAVNIRNATDKFLQASTPSLAPAAPGTVDKARQDRIHALSKIHILTVVQPANLKEKEYHHYPTGLYNNDIYSLAEHQSISLGLAKLMEEQNFERFAALEFAEEFRSDRSSTDTGFFSGMDSFLPGIGDTFAKMETGAGNLLYGLGGGLKQTLEGAGEGVGSAGKGIFSGIGDALEGTFMPLVIIVISIAVLAIIGVVVYKQLTGRKTPAVPEDWSAPPDYYTATAPGYSVKGGGGSYAVKRQGYNAAPPSTMEKRSRAVAEWVGGIFYACLMARTVLCVDPTIERVTVCRQDRIHHELANVVVVWHQNMPSVAAVRAELRDGYVTQPAFQDGTLYASKCVSSLDNLYNSYRVAQDGAGHALDMPDSLMNAMDRKLWVACGRSMVVATYPSYYRRVKLTLNAPQFEITLDLVNAFVDNLDSNNMCKDLPLTDGPIDVASLVIPDDTSDFVCDGKYKVGDVVRLDPNKDCEYSHCKITGFLTTVPVTCPNTTGCSPADIMDSNAWCCEYCPPADMCRTRVCDYMATCTHVDAGYSYTCTCNSGYEGNGHYCKDVDECAIQPSQQPLCDPDSTVCHNLPGSYECRCKPGMVMAKGSTTKCVVPVTTYRVVDPSVYACCSHSSSIGVIVLNVSLDDAGEVVDASYTSCLHVTSAMPVSSSFSRPMEISTKDVKAAVLDYARFIQSSNQNRNYHFNLKHGKCYETVAYADTAGVTTTQVYFSTEPLRTVKITQGNVPAAVCYVEKDVMKLANHLLDHTDVDKLEPCTNHGTGLVRTLSLLLCMVICMIPIYVFHP</sequence>
<dbReference type="EMBL" id="JAWDGP010004873">
    <property type="protein sequence ID" value="KAK3761569.1"/>
    <property type="molecule type" value="Genomic_DNA"/>
</dbReference>